<organism evidence="1 2">
    <name type="scientific">Wolfiporia cocos (strain MD-104)</name>
    <name type="common">Brown rot fungus</name>
    <dbReference type="NCBI Taxonomy" id="742152"/>
    <lineage>
        <taxon>Eukaryota</taxon>
        <taxon>Fungi</taxon>
        <taxon>Dikarya</taxon>
        <taxon>Basidiomycota</taxon>
        <taxon>Agaricomycotina</taxon>
        <taxon>Agaricomycetes</taxon>
        <taxon>Polyporales</taxon>
        <taxon>Phaeolaceae</taxon>
        <taxon>Wolfiporia</taxon>
    </lineage>
</organism>
<dbReference type="Proteomes" id="UP000218811">
    <property type="component" value="Unassembled WGS sequence"/>
</dbReference>
<accession>A0A2H3JKG3</accession>
<sequence>MEAEEVNLGTYYGNMFDDAAAAMEAVDDGWYLDTVYNDRLPKNTATDVHRSDPTTDRWVLNTEGDEYLNLNQRPLVRHVEDAEDPWATRWVLDTRGDEILSGLNARTSKHAPRGWAFDTTGDEYLGQWPIVRPAESDDDRWATRWILRDTEEDEIIPKDIAKLRSMTIRNCIR</sequence>
<proteinExistence type="predicted"/>
<name>A0A2H3JKG3_WOLCO</name>
<protein>
    <submittedName>
        <fullName evidence="1">Uncharacterized protein</fullName>
    </submittedName>
</protein>
<feature type="non-terminal residue" evidence="1">
    <location>
        <position position="173"/>
    </location>
</feature>
<dbReference type="AlphaFoldDB" id="A0A2H3JKG3"/>
<gene>
    <name evidence="1" type="ORF">WOLCODRAFT_137862</name>
</gene>
<reference evidence="1 2" key="1">
    <citation type="journal article" date="2012" name="Science">
        <title>The Paleozoic origin of enzymatic lignin decomposition reconstructed from 31 fungal genomes.</title>
        <authorList>
            <person name="Floudas D."/>
            <person name="Binder M."/>
            <person name="Riley R."/>
            <person name="Barry K."/>
            <person name="Blanchette R.A."/>
            <person name="Henrissat B."/>
            <person name="Martinez A.T."/>
            <person name="Otillar R."/>
            <person name="Spatafora J.W."/>
            <person name="Yadav J.S."/>
            <person name="Aerts A."/>
            <person name="Benoit I."/>
            <person name="Boyd A."/>
            <person name="Carlson A."/>
            <person name="Copeland A."/>
            <person name="Coutinho P.M."/>
            <person name="de Vries R.P."/>
            <person name="Ferreira P."/>
            <person name="Findley K."/>
            <person name="Foster B."/>
            <person name="Gaskell J."/>
            <person name="Glotzer D."/>
            <person name="Gorecki P."/>
            <person name="Heitman J."/>
            <person name="Hesse C."/>
            <person name="Hori C."/>
            <person name="Igarashi K."/>
            <person name="Jurgens J.A."/>
            <person name="Kallen N."/>
            <person name="Kersten P."/>
            <person name="Kohler A."/>
            <person name="Kuees U."/>
            <person name="Kumar T.K.A."/>
            <person name="Kuo A."/>
            <person name="LaButti K."/>
            <person name="Larrondo L.F."/>
            <person name="Lindquist E."/>
            <person name="Ling A."/>
            <person name="Lombard V."/>
            <person name="Lucas S."/>
            <person name="Lundell T."/>
            <person name="Martin R."/>
            <person name="McLaughlin D.J."/>
            <person name="Morgenstern I."/>
            <person name="Morin E."/>
            <person name="Murat C."/>
            <person name="Nagy L.G."/>
            <person name="Nolan M."/>
            <person name="Ohm R.A."/>
            <person name="Patyshakuliyeva A."/>
            <person name="Rokas A."/>
            <person name="Ruiz-Duenas F.J."/>
            <person name="Sabat G."/>
            <person name="Salamov A."/>
            <person name="Samejima M."/>
            <person name="Schmutz J."/>
            <person name="Slot J.C."/>
            <person name="St John F."/>
            <person name="Stenlid J."/>
            <person name="Sun H."/>
            <person name="Sun S."/>
            <person name="Syed K."/>
            <person name="Tsang A."/>
            <person name="Wiebenga A."/>
            <person name="Young D."/>
            <person name="Pisabarro A."/>
            <person name="Eastwood D.C."/>
            <person name="Martin F."/>
            <person name="Cullen D."/>
            <person name="Grigoriev I.V."/>
            <person name="Hibbett D.S."/>
        </authorList>
    </citation>
    <scope>NUCLEOTIDE SEQUENCE [LARGE SCALE GENOMIC DNA]</scope>
    <source>
        <strain evidence="1 2">MD-104</strain>
    </source>
</reference>
<evidence type="ECO:0000313" key="2">
    <source>
        <dbReference type="Proteomes" id="UP000218811"/>
    </source>
</evidence>
<evidence type="ECO:0000313" key="1">
    <source>
        <dbReference type="EMBL" id="PCH42351.1"/>
    </source>
</evidence>
<dbReference type="EMBL" id="KB468124">
    <property type="protein sequence ID" value="PCH42351.1"/>
    <property type="molecule type" value="Genomic_DNA"/>
</dbReference>
<keyword evidence="2" id="KW-1185">Reference proteome</keyword>